<dbReference type="Pfam" id="PF22640">
    <property type="entry name" value="ManC_GMP_beta-helix"/>
    <property type="match status" value="1"/>
</dbReference>
<dbReference type="Gene3D" id="3.90.550.10">
    <property type="entry name" value="Spore Coat Polysaccharide Biosynthesis Protein SpsA, Chain A"/>
    <property type="match status" value="1"/>
</dbReference>
<accession>A0ABN8FTR8</accession>
<sequence>MNRFAVIMAGGGGTRFWPLSRQNKPKQLLNLSGNDIMINDTILRYEGIISVESTMIVTNQTQASLVEEILLDKVPRNNILREPVGKNTAACILYAALVLDKLYKDCVMVVLPSDHYITNEESFRAVLDKACLIAEEKDKLITIGIKPTFPSTGYGYINFNKSNLLDEAFDVLEFVEKPNFEKAKMYFESGNYVWNSGMFVWKTSIIIENFRRYLPRLYKSFMQVYEHLGTDKEWEAISEIYPSLQNISIDYGILERSDEVIIVPGDFGWNDVGSWDALGSIFSPDDEGNIVKAKHLGLRTKNSIVFGDERLIATIGVDNLIIAETSDALLICSKDNAQEVKSMVDMLKELGMNEYI</sequence>
<dbReference type="Pfam" id="PF00483">
    <property type="entry name" value="NTP_transferase"/>
    <property type="match status" value="1"/>
</dbReference>
<dbReference type="SUPFAM" id="SSF159283">
    <property type="entry name" value="Guanosine diphospho-D-mannose pyrophosphorylase/mannose-6-phosphate isomerase linker domain"/>
    <property type="match status" value="1"/>
</dbReference>
<evidence type="ECO:0000259" key="2">
    <source>
        <dbReference type="Pfam" id="PF22640"/>
    </source>
</evidence>
<comment type="caution">
    <text evidence="3">The sequence shown here is derived from an EMBL/GenBank/DDBJ whole genome shotgun (WGS) entry which is preliminary data.</text>
</comment>
<dbReference type="PANTHER" id="PTHR46390">
    <property type="entry name" value="MANNOSE-1-PHOSPHATE GUANYLYLTRANSFERASE"/>
    <property type="match status" value="1"/>
</dbReference>
<gene>
    <name evidence="3" type="primary">manC1</name>
    <name evidence="3" type="ORF">PAECIP111894_05155</name>
</gene>
<name>A0ABN8FTR8_9BACL</name>
<dbReference type="InterPro" id="IPR029044">
    <property type="entry name" value="Nucleotide-diphossugar_trans"/>
</dbReference>
<evidence type="ECO:0000259" key="1">
    <source>
        <dbReference type="Pfam" id="PF00483"/>
    </source>
</evidence>
<evidence type="ECO:0000313" key="4">
    <source>
        <dbReference type="Proteomes" id="UP000838749"/>
    </source>
</evidence>
<evidence type="ECO:0000313" key="3">
    <source>
        <dbReference type="EMBL" id="CAH1058969.1"/>
    </source>
</evidence>
<dbReference type="InterPro" id="IPR054566">
    <property type="entry name" value="ManC/GMP-like_b-helix"/>
</dbReference>
<dbReference type="CDD" id="cd02509">
    <property type="entry name" value="GDP-M1P_Guanylyltransferase"/>
    <property type="match status" value="1"/>
</dbReference>
<dbReference type="EMBL" id="CAKMAB010000043">
    <property type="protein sequence ID" value="CAH1058969.1"/>
    <property type="molecule type" value="Genomic_DNA"/>
</dbReference>
<dbReference type="EC" id="2.7.7.13" evidence="3"/>
<reference evidence="3" key="1">
    <citation type="submission" date="2021-12" db="EMBL/GenBank/DDBJ databases">
        <authorList>
            <person name="Criscuolo A."/>
        </authorList>
    </citation>
    <scope>NUCLEOTIDE SEQUENCE</scope>
    <source>
        <strain evidence="3">CIP111894</strain>
    </source>
</reference>
<dbReference type="RefSeq" id="WP_234540851.1">
    <property type="nucleotide sequence ID" value="NZ_CAKMAB010000043.1"/>
</dbReference>
<protein>
    <submittedName>
        <fullName evidence="3">Mannose-1-phosphate guanylyltransferase 1</fullName>
        <ecNumber evidence="3">2.7.7.13</ecNumber>
    </submittedName>
</protein>
<dbReference type="InterPro" id="IPR051161">
    <property type="entry name" value="Mannose-6P_isomerase_type2"/>
</dbReference>
<keyword evidence="3" id="KW-0808">Transferase</keyword>
<dbReference type="InterPro" id="IPR005835">
    <property type="entry name" value="NTP_transferase_dom"/>
</dbReference>
<dbReference type="SUPFAM" id="SSF53448">
    <property type="entry name" value="Nucleotide-diphospho-sugar transferases"/>
    <property type="match status" value="1"/>
</dbReference>
<dbReference type="Proteomes" id="UP000838749">
    <property type="component" value="Unassembled WGS sequence"/>
</dbReference>
<feature type="domain" description="Nucleotidyl transferase" evidence="1">
    <location>
        <begin position="5"/>
        <end position="281"/>
    </location>
</feature>
<keyword evidence="3" id="KW-0548">Nucleotidyltransferase</keyword>
<dbReference type="PANTHER" id="PTHR46390:SF1">
    <property type="entry name" value="MANNOSE-1-PHOSPHATE GUANYLYLTRANSFERASE"/>
    <property type="match status" value="1"/>
</dbReference>
<feature type="domain" description="MannoseP isomerase/GMP-like beta-helix" evidence="2">
    <location>
        <begin position="294"/>
        <end position="347"/>
    </location>
</feature>
<organism evidence="3 4">
    <name type="scientific">Paenibacillus pseudetheri</name>
    <dbReference type="NCBI Taxonomy" id="2897682"/>
    <lineage>
        <taxon>Bacteria</taxon>
        <taxon>Bacillati</taxon>
        <taxon>Bacillota</taxon>
        <taxon>Bacilli</taxon>
        <taxon>Bacillales</taxon>
        <taxon>Paenibacillaceae</taxon>
        <taxon>Paenibacillus</taxon>
    </lineage>
</organism>
<keyword evidence="4" id="KW-1185">Reference proteome</keyword>
<dbReference type="InterPro" id="IPR049577">
    <property type="entry name" value="GMPP_N"/>
</dbReference>
<dbReference type="GO" id="GO:0004475">
    <property type="term" value="F:mannose-1-phosphate guanylyltransferase (GTP) activity"/>
    <property type="evidence" value="ECO:0007669"/>
    <property type="project" value="UniProtKB-EC"/>
</dbReference>
<proteinExistence type="predicted"/>